<evidence type="ECO:0000256" key="1">
    <source>
        <dbReference type="ARBA" id="ARBA00023235"/>
    </source>
</evidence>
<gene>
    <name evidence="4" type="ORF">BW737_015390</name>
</gene>
<dbReference type="InterPro" id="IPR013022">
    <property type="entry name" value="Xyl_isomerase-like_TIM-brl"/>
</dbReference>
<dbReference type="Gene3D" id="3.20.20.150">
    <property type="entry name" value="Divalent-metal-dependent TIM barrel enzymes"/>
    <property type="match status" value="1"/>
</dbReference>
<dbReference type="InterPro" id="IPR026040">
    <property type="entry name" value="HyI-like"/>
</dbReference>
<dbReference type="Pfam" id="PF01261">
    <property type="entry name" value="AP_endonuc_2"/>
    <property type="match status" value="1"/>
</dbReference>
<proteinExistence type="inferred from homology"/>
<dbReference type="RefSeq" id="WP_086616124.1">
    <property type="nucleotide sequence ID" value="NZ_MTPX02000097.1"/>
</dbReference>
<dbReference type="SUPFAM" id="SSF51658">
    <property type="entry name" value="Xylose isomerase-like"/>
    <property type="match status" value="1"/>
</dbReference>
<dbReference type="Proteomes" id="UP000194577">
    <property type="component" value="Unassembled WGS sequence"/>
</dbReference>
<sequence length="268" mass="28799">MLFAPNVELLFSEAGEDYADRIRAAAAAGFTAVEFWGPLGRDMPARPKDIEAVAAALEETGVSLVAQLAEPRTQFMIPPRDHSEFYRGLDEGVQIARRLGNRRIVVQSGTGFAGASRASQLDDLVEVFTKAIAQIEGSGVTLVLEPLNTRVDHPGSLVDRTGDAVYVARGVGSPYFGVLFDLYHSTVEGEDTAAVLSDAGELIKYVQFADAPGRGEPGSGAIDWPARLRDILDAGYDGPVGLEYTPTQESVASTQYIRGVLDRLQARE</sequence>
<evidence type="ECO:0000313" key="5">
    <source>
        <dbReference type="Proteomes" id="UP000194577"/>
    </source>
</evidence>
<reference evidence="4 5" key="1">
    <citation type="submission" date="2017-10" db="EMBL/GenBank/DDBJ databases">
        <title>Draft genome sequence of cellulolytic Actinomyces sp CtC72 isolated from cattle rumen fluid.</title>
        <authorList>
            <person name="Joshi A.J."/>
            <person name="Vasudevan G."/>
            <person name="Lanjekar V.B."/>
            <person name="Hivarkar S."/>
            <person name="Engineer A."/>
            <person name="Pore S.D."/>
            <person name="Dhakephalkar P.K."/>
            <person name="Dagar S."/>
        </authorList>
    </citation>
    <scope>NUCLEOTIDE SEQUENCE [LARGE SCALE GENOMIC DNA]</scope>
    <source>
        <strain evidence="5">CtC72</strain>
    </source>
</reference>
<comment type="caution">
    <text evidence="4">The sequence shown here is derived from an EMBL/GenBank/DDBJ whole genome shotgun (WGS) entry which is preliminary data.</text>
</comment>
<accession>A0ABX4M843</accession>
<protein>
    <submittedName>
        <fullName evidence="4">Hydroxypyruvate isomerase</fullName>
    </submittedName>
</protein>
<evidence type="ECO:0000256" key="2">
    <source>
        <dbReference type="PIRNR" id="PIRNR006241"/>
    </source>
</evidence>
<evidence type="ECO:0000313" key="4">
    <source>
        <dbReference type="EMBL" id="PHP51283.1"/>
    </source>
</evidence>
<dbReference type="InterPro" id="IPR050417">
    <property type="entry name" value="Sugar_Epim/Isomerase"/>
</dbReference>
<keyword evidence="1 2" id="KW-0413">Isomerase</keyword>
<comment type="similarity">
    <text evidence="2">Belongs to the hyi family.</text>
</comment>
<evidence type="ECO:0000259" key="3">
    <source>
        <dbReference type="Pfam" id="PF01261"/>
    </source>
</evidence>
<feature type="domain" description="Xylose isomerase-like TIM barrel" evidence="3">
    <location>
        <begin position="22"/>
        <end position="250"/>
    </location>
</feature>
<organism evidence="4 5">
    <name type="scientific">Actinomyces ruminis</name>
    <dbReference type="NCBI Taxonomy" id="1937003"/>
    <lineage>
        <taxon>Bacteria</taxon>
        <taxon>Bacillati</taxon>
        <taxon>Actinomycetota</taxon>
        <taxon>Actinomycetes</taxon>
        <taxon>Actinomycetales</taxon>
        <taxon>Actinomycetaceae</taxon>
        <taxon>Actinomyces</taxon>
    </lineage>
</organism>
<keyword evidence="5" id="KW-1185">Reference proteome</keyword>
<name>A0ABX4M843_9ACTO</name>
<dbReference type="GO" id="GO:0016853">
    <property type="term" value="F:isomerase activity"/>
    <property type="evidence" value="ECO:0007669"/>
    <property type="project" value="UniProtKB-KW"/>
</dbReference>
<dbReference type="InterPro" id="IPR036237">
    <property type="entry name" value="Xyl_isomerase-like_sf"/>
</dbReference>
<dbReference type="PIRSF" id="PIRSF006241">
    <property type="entry name" value="HyI"/>
    <property type="match status" value="1"/>
</dbReference>
<dbReference type="PANTHER" id="PTHR43489">
    <property type="entry name" value="ISOMERASE"/>
    <property type="match status" value="1"/>
</dbReference>
<dbReference type="EMBL" id="MTPX02000097">
    <property type="protein sequence ID" value="PHP51283.1"/>
    <property type="molecule type" value="Genomic_DNA"/>
</dbReference>